<protein>
    <submittedName>
        <fullName evidence="1">DUF4270 family protein</fullName>
    </submittedName>
</protein>
<organism evidence="1 2">
    <name type="scientific">Aquirufa antheringensis</name>
    <dbReference type="NCBI Taxonomy" id="2516559"/>
    <lineage>
        <taxon>Bacteria</taxon>
        <taxon>Pseudomonadati</taxon>
        <taxon>Bacteroidota</taxon>
        <taxon>Cytophagia</taxon>
        <taxon>Cytophagales</taxon>
        <taxon>Flectobacillaceae</taxon>
        <taxon>Aquirufa</taxon>
    </lineage>
</organism>
<comment type="caution">
    <text evidence="1">The sequence shown here is derived from an EMBL/GenBank/DDBJ whole genome shotgun (WGS) entry which is preliminary data.</text>
</comment>
<evidence type="ECO:0000313" key="1">
    <source>
        <dbReference type="EMBL" id="TBH74596.1"/>
    </source>
</evidence>
<dbReference type="Pfam" id="PF14092">
    <property type="entry name" value="DUF4270"/>
    <property type="match status" value="1"/>
</dbReference>
<keyword evidence="2" id="KW-1185">Reference proteome</keyword>
<dbReference type="InterPro" id="IPR025366">
    <property type="entry name" value="DUF4270"/>
</dbReference>
<dbReference type="Proteomes" id="UP000293583">
    <property type="component" value="Unassembled WGS sequence"/>
</dbReference>
<dbReference type="AlphaFoldDB" id="A0A4Q9BF28"/>
<gene>
    <name evidence="1" type="ORF">EWU20_05480</name>
</gene>
<evidence type="ECO:0000313" key="2">
    <source>
        <dbReference type="Proteomes" id="UP000293583"/>
    </source>
</evidence>
<proteinExistence type="predicted"/>
<name>A0A4Q9BF28_9BACT</name>
<dbReference type="EMBL" id="SEWY01000002">
    <property type="protein sequence ID" value="TBH74596.1"/>
    <property type="molecule type" value="Genomic_DNA"/>
</dbReference>
<sequence length="480" mass="52271">MRITAVSNRLLMNINIKPLKTLPTMTSISSKKRTWKCPAIKWVGILSLFLASCDTPKEIGDDLFSVEVGLNYSDTVTIKSSTVLIDSIYTGSPNTLLVGNYTHPVLGTAEAAAYTQLSNIDTLRAKSTSVFDSLTLRLAYANYQGDTTKTQTISVYRLLDSLNRGTDYFANSAVRNDASLVGRHTFTPRPIRSKAINGDSVRLDTLRFRMSDTFGRELLSKYADVTVGAGSKGFRDYFPGMLFKASATSTGALIGFNPGYSRMTLYYHNPGDTTKYNLDYYFSLSNALYPELLARFNQIKSTKSGALAALQNPGNIVSSTATSGITYIQAGTGVATKVEFPYLLNLKGNRNVAVNKAELVLTAAENIDLQQTIGQLSIVETNATNRTLRNSYGLKYLLSEGGSSVLTAAIDPGAKTYTFNVTTAVQSLLVGKQPNTGWLITPALTANSAGNTRIINESARFVPLQAMKARLKIYYSYIAK</sequence>
<accession>A0A4Q9BF28</accession>
<reference evidence="1 2" key="1">
    <citation type="submission" date="2019-02" db="EMBL/GenBank/DDBJ databases">
        <title>Genome of a new Bacteroidetes strain.</title>
        <authorList>
            <person name="Pitt A."/>
        </authorList>
    </citation>
    <scope>NUCLEOTIDE SEQUENCE [LARGE SCALE GENOMIC DNA]</scope>
    <source>
        <strain evidence="1 2">103A-SOEBACH</strain>
    </source>
</reference>